<dbReference type="GO" id="GO:0051213">
    <property type="term" value="F:dioxygenase activity"/>
    <property type="evidence" value="ECO:0007669"/>
    <property type="project" value="UniProtKB-KW"/>
</dbReference>
<keyword evidence="4" id="KW-0560">Oxidoreductase</keyword>
<dbReference type="InterPro" id="IPR016156">
    <property type="entry name" value="FAD/NAD-linked_Rdtase_dimer_sf"/>
</dbReference>
<evidence type="ECO:0000256" key="2">
    <source>
        <dbReference type="ARBA" id="ARBA00022630"/>
    </source>
</evidence>
<feature type="domain" description="FAD/NAD(P)-binding" evidence="5">
    <location>
        <begin position="5"/>
        <end position="303"/>
    </location>
</feature>
<reference evidence="7 8" key="1">
    <citation type="submission" date="2018-08" db="EMBL/GenBank/DDBJ databases">
        <title>Genomic Encyclopedia of Type Strains, Phase IV (KMG-IV): sequencing the most valuable type-strain genomes for metagenomic binning, comparative biology and taxonomic classification.</title>
        <authorList>
            <person name="Goeker M."/>
        </authorList>
    </citation>
    <scope>NUCLEOTIDE SEQUENCE [LARGE SCALE GENOMIC DNA]</scope>
    <source>
        <strain evidence="7 8">BW863</strain>
    </source>
</reference>
<dbReference type="InterPro" id="IPR050446">
    <property type="entry name" value="FAD-oxidoreductase/Apoptosis"/>
</dbReference>
<keyword evidence="2" id="KW-0285">Flavoprotein</keyword>
<evidence type="ECO:0000313" key="7">
    <source>
        <dbReference type="EMBL" id="REF89273.1"/>
    </source>
</evidence>
<dbReference type="OrthoDB" id="7809559at2"/>
<dbReference type="PRINTS" id="PR00368">
    <property type="entry name" value="FADPNR"/>
</dbReference>
<feature type="domain" description="Reductase C-terminal" evidence="6">
    <location>
        <begin position="322"/>
        <end position="405"/>
    </location>
</feature>
<gene>
    <name evidence="7" type="ORF">DES32_0492</name>
</gene>
<comment type="caution">
    <text evidence="7">The sequence shown here is derived from an EMBL/GenBank/DDBJ whole genome shotgun (WGS) entry which is preliminary data.</text>
</comment>
<dbReference type="Gene3D" id="3.50.50.60">
    <property type="entry name" value="FAD/NAD(P)-binding domain"/>
    <property type="match status" value="2"/>
</dbReference>
<dbReference type="Proteomes" id="UP000256900">
    <property type="component" value="Unassembled WGS sequence"/>
</dbReference>
<dbReference type="InterPro" id="IPR023753">
    <property type="entry name" value="FAD/NAD-binding_dom"/>
</dbReference>
<dbReference type="EMBL" id="QUMO01000001">
    <property type="protein sequence ID" value="REF89273.1"/>
    <property type="molecule type" value="Genomic_DNA"/>
</dbReference>
<dbReference type="PANTHER" id="PTHR43557">
    <property type="entry name" value="APOPTOSIS-INDUCING FACTOR 1"/>
    <property type="match status" value="1"/>
</dbReference>
<dbReference type="AlphaFoldDB" id="A0A3D9Z278"/>
<evidence type="ECO:0000313" key="8">
    <source>
        <dbReference type="Proteomes" id="UP000256900"/>
    </source>
</evidence>
<accession>A0A3D9Z278</accession>
<evidence type="ECO:0000256" key="3">
    <source>
        <dbReference type="ARBA" id="ARBA00022827"/>
    </source>
</evidence>
<sequence length="410" mass="44499">MSSDQIVIVGAGHGGVQLAASLREEGYDGKLILLGDEKDLPYQRPPLSKAYLKRATPEDGVLLRGPDFYPQNRIELALGERAVEIDRAARRLHLKSGQVLDYSQLVLATGGVQRHLPIEGAHLNGVFSLRTMEEARALRGWLETAQNIIVIGAGFIGLEFAATAASQGRKVDLFELADRPMARAVTPQTSAFFAKAHTAFGVNLHFRSSVTAIKGENGKVSSVVLSDGTSLPADMVLIGIGLVPSDELARASGIDAPNGIKVNERLATSDENVFAIGDTVYHYNTHRGAEMRLESVQNATDQARTLAKLLVGKPANYDHVPWFWSDQGDLKLQIAGFLDESDKIVLRGSYEDRAYSLFGFKNGALTGVESVNKAGDHMLARRLLGEHILVTPEFIADPASDLKALVRPRR</sequence>
<dbReference type="InterPro" id="IPR028202">
    <property type="entry name" value="Reductase_C"/>
</dbReference>
<dbReference type="SUPFAM" id="SSF55424">
    <property type="entry name" value="FAD/NAD-linked reductases, dimerisation (C-terminal) domain"/>
    <property type="match status" value="1"/>
</dbReference>
<dbReference type="InterPro" id="IPR036188">
    <property type="entry name" value="FAD/NAD-bd_sf"/>
</dbReference>
<dbReference type="GO" id="GO:0005737">
    <property type="term" value="C:cytoplasm"/>
    <property type="evidence" value="ECO:0007669"/>
    <property type="project" value="TreeGrafter"/>
</dbReference>
<dbReference type="SUPFAM" id="SSF51905">
    <property type="entry name" value="FAD/NAD(P)-binding domain"/>
    <property type="match status" value="1"/>
</dbReference>
<organism evidence="7 8">
    <name type="scientific">Methylovirgula ligni</name>
    <dbReference type="NCBI Taxonomy" id="569860"/>
    <lineage>
        <taxon>Bacteria</taxon>
        <taxon>Pseudomonadati</taxon>
        <taxon>Pseudomonadota</taxon>
        <taxon>Alphaproteobacteria</taxon>
        <taxon>Hyphomicrobiales</taxon>
        <taxon>Beijerinckiaceae</taxon>
        <taxon>Methylovirgula</taxon>
    </lineage>
</organism>
<dbReference type="PRINTS" id="PR00411">
    <property type="entry name" value="PNDRDTASEI"/>
</dbReference>
<evidence type="ECO:0000256" key="4">
    <source>
        <dbReference type="ARBA" id="ARBA00023002"/>
    </source>
</evidence>
<keyword evidence="3" id="KW-0274">FAD</keyword>
<dbReference type="Gene3D" id="3.30.390.30">
    <property type="match status" value="1"/>
</dbReference>
<dbReference type="PANTHER" id="PTHR43557:SF2">
    <property type="entry name" value="RIESKE DOMAIN-CONTAINING PROTEIN-RELATED"/>
    <property type="match status" value="1"/>
</dbReference>
<evidence type="ECO:0000259" key="5">
    <source>
        <dbReference type="Pfam" id="PF07992"/>
    </source>
</evidence>
<dbReference type="Pfam" id="PF07992">
    <property type="entry name" value="Pyr_redox_2"/>
    <property type="match status" value="1"/>
</dbReference>
<dbReference type="RefSeq" id="WP_115835065.1">
    <property type="nucleotide sequence ID" value="NZ_CP025086.1"/>
</dbReference>
<evidence type="ECO:0000256" key="1">
    <source>
        <dbReference type="ARBA" id="ARBA00001974"/>
    </source>
</evidence>
<evidence type="ECO:0000259" key="6">
    <source>
        <dbReference type="Pfam" id="PF14759"/>
    </source>
</evidence>
<comment type="cofactor">
    <cofactor evidence="1">
        <name>FAD</name>
        <dbReference type="ChEBI" id="CHEBI:57692"/>
    </cofactor>
</comment>
<dbReference type="Pfam" id="PF14759">
    <property type="entry name" value="Reductase_C"/>
    <property type="match status" value="1"/>
</dbReference>
<keyword evidence="8" id="KW-1185">Reference proteome</keyword>
<dbReference type="GO" id="GO:0016651">
    <property type="term" value="F:oxidoreductase activity, acting on NAD(P)H"/>
    <property type="evidence" value="ECO:0007669"/>
    <property type="project" value="TreeGrafter"/>
</dbReference>
<protein>
    <submittedName>
        <fullName evidence="7">3-phenylpropionate/trans-cinnamate dioxygenase ferredoxin reductase subunit</fullName>
    </submittedName>
</protein>
<keyword evidence="7" id="KW-0223">Dioxygenase</keyword>
<proteinExistence type="predicted"/>
<name>A0A3D9Z278_9HYPH</name>